<evidence type="ECO:0000256" key="3">
    <source>
        <dbReference type="ARBA" id="ARBA00022723"/>
    </source>
</evidence>
<dbReference type="CDD" id="cd09857">
    <property type="entry name" value="PIN_EXO1"/>
    <property type="match status" value="1"/>
</dbReference>
<dbReference type="Gene3D" id="1.10.150.20">
    <property type="entry name" value="5' to 3' exonuclease, C-terminal subdomain"/>
    <property type="match status" value="1"/>
</dbReference>
<evidence type="ECO:0000256" key="7">
    <source>
        <dbReference type="ARBA" id="ARBA00022842"/>
    </source>
</evidence>
<evidence type="ECO:0000313" key="15">
    <source>
        <dbReference type="WBParaSite" id="maker-E.canG7_contigs_8593-snap-gene-1.50-mRNA-1"/>
    </source>
</evidence>
<dbReference type="PROSITE" id="PS00841">
    <property type="entry name" value="XPG_1"/>
    <property type="match status" value="1"/>
</dbReference>
<comment type="similarity">
    <text evidence="10">Belongs to the XPG/RAD2 endonuclease family. EXO1 subfamily.</text>
</comment>
<dbReference type="PANTHER" id="PTHR11081">
    <property type="entry name" value="FLAP ENDONUCLEASE FAMILY MEMBER"/>
    <property type="match status" value="1"/>
</dbReference>
<feature type="domain" description="XPG-I" evidence="12">
    <location>
        <begin position="131"/>
        <end position="200"/>
    </location>
</feature>
<comment type="function">
    <text evidence="10">5'-&gt;3' double-stranded DNA exonuclease which may also possess a cryptic 3'-&gt;5' double-stranded DNA exonuclease activity. Functions in DNA mismatch repair.</text>
</comment>
<feature type="region of interest" description="Disordered" evidence="11">
    <location>
        <begin position="676"/>
        <end position="732"/>
    </location>
</feature>
<feature type="compositionally biased region" description="Polar residues" evidence="11">
    <location>
        <begin position="819"/>
        <end position="835"/>
    </location>
</feature>
<evidence type="ECO:0000259" key="12">
    <source>
        <dbReference type="SMART" id="SM00484"/>
    </source>
</evidence>
<keyword evidence="14" id="KW-1185">Reference proteome</keyword>
<keyword evidence="3 10" id="KW-0479">Metal-binding</keyword>
<organism evidence="14 15">
    <name type="scientific">Echinococcus canadensis</name>
    <dbReference type="NCBI Taxonomy" id="519352"/>
    <lineage>
        <taxon>Eukaryota</taxon>
        <taxon>Metazoa</taxon>
        <taxon>Spiralia</taxon>
        <taxon>Lophotrochozoa</taxon>
        <taxon>Platyhelminthes</taxon>
        <taxon>Cestoda</taxon>
        <taxon>Eucestoda</taxon>
        <taxon>Cyclophyllidea</taxon>
        <taxon>Taeniidae</taxon>
        <taxon>Echinococcus</taxon>
        <taxon>Echinococcus canadensis group</taxon>
    </lineage>
</organism>
<feature type="compositionally biased region" description="Basic residues" evidence="11">
    <location>
        <begin position="717"/>
        <end position="727"/>
    </location>
</feature>
<protein>
    <recommendedName>
        <fullName evidence="10">Exonuclease 1</fullName>
        <ecNumber evidence="10">3.1.-.-</ecNumber>
    </recommendedName>
</protein>
<accession>A0A915EZ03</accession>
<evidence type="ECO:0000256" key="10">
    <source>
        <dbReference type="RuleBase" id="RU910737"/>
    </source>
</evidence>
<keyword evidence="10" id="KW-0269">Exonuclease</keyword>
<dbReference type="EC" id="3.1.-.-" evidence="10"/>
<evidence type="ECO:0000256" key="8">
    <source>
        <dbReference type="ARBA" id="ARBA00023204"/>
    </source>
</evidence>
<evidence type="ECO:0000256" key="4">
    <source>
        <dbReference type="ARBA" id="ARBA00022759"/>
    </source>
</evidence>
<dbReference type="GO" id="GO:0005634">
    <property type="term" value="C:nucleus"/>
    <property type="evidence" value="ECO:0007669"/>
    <property type="project" value="UniProtKB-SubCell"/>
</dbReference>
<dbReference type="InterPro" id="IPR019974">
    <property type="entry name" value="XPG_CS"/>
</dbReference>
<dbReference type="InterPro" id="IPR006086">
    <property type="entry name" value="XPG-I_dom"/>
</dbReference>
<keyword evidence="10" id="KW-0238">DNA-binding</keyword>
<keyword evidence="9 10" id="KW-0539">Nucleus</keyword>
<dbReference type="FunFam" id="3.40.50.1010:FF:000002">
    <property type="entry name" value="Exonuclease 1, putative"/>
    <property type="match status" value="1"/>
</dbReference>
<evidence type="ECO:0000256" key="11">
    <source>
        <dbReference type="SAM" id="MobiDB-lite"/>
    </source>
</evidence>
<dbReference type="SUPFAM" id="SSF88723">
    <property type="entry name" value="PIN domain-like"/>
    <property type="match status" value="1"/>
</dbReference>
<dbReference type="AlphaFoldDB" id="A0A915EZ03"/>
<dbReference type="InterPro" id="IPR006085">
    <property type="entry name" value="XPG_DNA_repair_N"/>
</dbReference>
<dbReference type="InterPro" id="IPR036279">
    <property type="entry name" value="5-3_exonuclease_C_sf"/>
</dbReference>
<dbReference type="GO" id="GO:0003677">
    <property type="term" value="F:DNA binding"/>
    <property type="evidence" value="ECO:0007669"/>
    <property type="project" value="UniProtKB-UniRule"/>
</dbReference>
<dbReference type="GO" id="GO:0017108">
    <property type="term" value="F:5'-flap endonuclease activity"/>
    <property type="evidence" value="ECO:0007669"/>
    <property type="project" value="TreeGrafter"/>
</dbReference>
<proteinExistence type="inferred from homology"/>
<evidence type="ECO:0000256" key="5">
    <source>
        <dbReference type="ARBA" id="ARBA00022763"/>
    </source>
</evidence>
<keyword evidence="10" id="KW-0228">DNA excision</keyword>
<dbReference type="PANTHER" id="PTHR11081:SF8">
    <property type="entry name" value="EXONUCLEASE 1"/>
    <property type="match status" value="1"/>
</dbReference>
<dbReference type="InterPro" id="IPR006084">
    <property type="entry name" value="XPG/Rad2"/>
</dbReference>
<keyword evidence="4" id="KW-0255">Endonuclease</keyword>
<dbReference type="GO" id="GO:0006310">
    <property type="term" value="P:DNA recombination"/>
    <property type="evidence" value="ECO:0007669"/>
    <property type="project" value="TreeGrafter"/>
</dbReference>
<dbReference type="GO" id="GO:0006298">
    <property type="term" value="P:mismatch repair"/>
    <property type="evidence" value="ECO:0007669"/>
    <property type="project" value="TreeGrafter"/>
</dbReference>
<name>A0A915EZ03_9CEST</name>
<dbReference type="InterPro" id="IPR029060">
    <property type="entry name" value="PIN-like_dom_sf"/>
</dbReference>
<dbReference type="SMART" id="SM00484">
    <property type="entry name" value="XPGI"/>
    <property type="match status" value="1"/>
</dbReference>
<reference evidence="15" key="1">
    <citation type="submission" date="2022-11" db="UniProtKB">
        <authorList>
            <consortium name="WormBaseParasite"/>
        </authorList>
    </citation>
    <scope>IDENTIFICATION</scope>
</reference>
<evidence type="ECO:0000313" key="14">
    <source>
        <dbReference type="Proteomes" id="UP000887562"/>
    </source>
</evidence>
<keyword evidence="2 10" id="KW-0540">Nuclease</keyword>
<keyword evidence="6 10" id="KW-0378">Hydrolase</keyword>
<dbReference type="PRINTS" id="PR00853">
    <property type="entry name" value="XPGRADSUPER"/>
</dbReference>
<comment type="cofactor">
    <cofactor evidence="10">
        <name>Mg(2+)</name>
        <dbReference type="ChEBI" id="CHEBI:18420"/>
    </cofactor>
    <text evidence="10">Binds 2 magnesium ions per subunit. They probably participate in the reaction catalyzed by the enzyme. May bind an additional third magnesium ion after substrate binding.</text>
</comment>
<dbReference type="Gene3D" id="3.40.50.1010">
    <property type="entry name" value="5'-nuclease"/>
    <property type="match status" value="1"/>
</dbReference>
<sequence>MGVNGLLPFLKNCSRRVDIKDFKGYTVAVDTYCWVHRASYSCAMDIALGNPTSQYLKMVLDAGVRPILVFDGADLPAKAETEAKRRRSRKMYRERAAQYLLEGKRKAAQECFERCVEVTAEMARAVMKAARKLGVDCIIAPYESDAQLAYLVQSGYADLVITEDSDLLMFGCKQVIFKLDLTGFGTLITWSAGIGEQCCGIASQDFSPANLRFMGILSGCDYFPGIPRIGLATAAKIMRQCRTTDFRYLLSNLGNFCNLAGNACQPIQSLNKVCLSQSASISRDRVTSSPLASISIPKLSSTCSNNGKFSVEGWKAGGNRLHEATILAAIRAERTFRLQVVFDPKTRKRLRLSEPTIDDIKEERLALLNADLSDDALFSYAGEDAMDSELAFAIAVGNVDFETGEKVDTFNPDHFKVNKLFNGFSADSDEPQEIPKFSCAAASSLKSILKRARRPDGERLNISVWSTNYKLEPVWLYYTDAGIRPRPFCISVDNHANDSQRLDLLQLRGGVEGGTAGVNIGIFPKYDNLPRFRPKLRSGKGLSRNHRVIVPSVLTAGSATTNVQKRPLDEDAGYGPTKIQGILASYASEDSHVLPRTPLRSFSTSGTPITSANSYFASPVSTAISTGDYGAAGGNPSSPVFQSKRSKSLSTVIEPEFVSQALGSVSSLLNKKSNIFARQPPTPAGSPGSNSRVSPPHLSTTGRFVFKQATSRASPVRAKRRTPHKKSATSSALTQRLLPSLWKSIGELPTPLRQLSNGQQQQSLTDEGLIEHRGRKPSSSPIYDGQTVGFEQVDAVQTEVGVSPIEGSKRSGGEPELSSFFSKWQFTPPRRSSIT</sequence>
<dbReference type="Pfam" id="PF00752">
    <property type="entry name" value="XPG_N"/>
    <property type="match status" value="1"/>
</dbReference>
<evidence type="ECO:0000256" key="6">
    <source>
        <dbReference type="ARBA" id="ARBA00022801"/>
    </source>
</evidence>
<feature type="region of interest" description="Disordered" evidence="11">
    <location>
        <begin position="799"/>
        <end position="835"/>
    </location>
</feature>
<dbReference type="Pfam" id="PF00867">
    <property type="entry name" value="XPG_I"/>
    <property type="match status" value="1"/>
</dbReference>
<dbReference type="WBParaSite" id="maker-E.canG7_contigs_8593-snap-gene-1.50-mRNA-1">
    <property type="protein sequence ID" value="maker-E.canG7_contigs_8593-snap-gene-1.50-mRNA-1"/>
    <property type="gene ID" value="EcG7_00177"/>
</dbReference>
<keyword evidence="7 10" id="KW-0460">Magnesium</keyword>
<evidence type="ECO:0000256" key="1">
    <source>
        <dbReference type="ARBA" id="ARBA00004123"/>
    </source>
</evidence>
<feature type="domain" description="XPG N-terminal" evidence="13">
    <location>
        <begin position="1"/>
        <end position="92"/>
    </location>
</feature>
<dbReference type="InterPro" id="IPR008918">
    <property type="entry name" value="HhH2"/>
</dbReference>
<evidence type="ECO:0000256" key="2">
    <source>
        <dbReference type="ARBA" id="ARBA00022722"/>
    </source>
</evidence>
<dbReference type="SMART" id="SM00485">
    <property type="entry name" value="XPGN"/>
    <property type="match status" value="1"/>
</dbReference>
<dbReference type="Proteomes" id="UP000887562">
    <property type="component" value="Unplaced"/>
</dbReference>
<keyword evidence="5 10" id="KW-0227">DNA damage</keyword>
<dbReference type="GO" id="GO:0046872">
    <property type="term" value="F:metal ion binding"/>
    <property type="evidence" value="ECO:0007669"/>
    <property type="project" value="UniProtKB-UniRule"/>
</dbReference>
<dbReference type="GO" id="GO:0035312">
    <property type="term" value="F:5'-3' DNA exonuclease activity"/>
    <property type="evidence" value="ECO:0007669"/>
    <property type="project" value="UniProtKB-UniRule"/>
</dbReference>
<feature type="compositionally biased region" description="Polar residues" evidence="11">
    <location>
        <begin position="687"/>
        <end position="713"/>
    </location>
</feature>
<dbReference type="InterPro" id="IPR044752">
    <property type="entry name" value="PIN-like_EXO1"/>
</dbReference>
<keyword evidence="10" id="KW-0267">Excision nuclease</keyword>
<evidence type="ECO:0000256" key="9">
    <source>
        <dbReference type="ARBA" id="ARBA00023242"/>
    </source>
</evidence>
<evidence type="ECO:0000259" key="13">
    <source>
        <dbReference type="SMART" id="SM00485"/>
    </source>
</evidence>
<comment type="subcellular location">
    <subcellularLocation>
        <location evidence="1 10">Nucleus</location>
    </subcellularLocation>
</comment>
<keyword evidence="8 10" id="KW-0234">DNA repair</keyword>
<dbReference type="SMART" id="SM00279">
    <property type="entry name" value="HhH2"/>
    <property type="match status" value="1"/>
</dbReference>
<dbReference type="SUPFAM" id="SSF47807">
    <property type="entry name" value="5' to 3' exonuclease, C-terminal subdomain"/>
    <property type="match status" value="1"/>
</dbReference>